<gene>
    <name evidence="2" type="ORF">CHC_T00003459001</name>
</gene>
<accession>R7QD90</accession>
<dbReference type="Gramene" id="CDF35411">
    <property type="protein sequence ID" value="CDF35411"/>
    <property type="gene ID" value="CHC_T00003459001"/>
</dbReference>
<organism evidence="2 3">
    <name type="scientific">Chondrus crispus</name>
    <name type="common">Carrageen Irish moss</name>
    <name type="synonym">Polymorpha crispa</name>
    <dbReference type="NCBI Taxonomy" id="2769"/>
    <lineage>
        <taxon>Eukaryota</taxon>
        <taxon>Rhodophyta</taxon>
        <taxon>Florideophyceae</taxon>
        <taxon>Rhodymeniophycidae</taxon>
        <taxon>Gigartinales</taxon>
        <taxon>Gigartinaceae</taxon>
        <taxon>Chondrus</taxon>
    </lineage>
</organism>
<proteinExistence type="predicted"/>
<dbReference type="RefSeq" id="XP_005715230.1">
    <property type="nucleotide sequence ID" value="XM_005715173.1"/>
</dbReference>
<keyword evidence="3" id="KW-1185">Reference proteome</keyword>
<evidence type="ECO:0000313" key="2">
    <source>
        <dbReference type="EMBL" id="CDF35411.1"/>
    </source>
</evidence>
<dbReference type="Proteomes" id="UP000012073">
    <property type="component" value="Unassembled WGS sequence"/>
</dbReference>
<dbReference type="EMBL" id="HG001729">
    <property type="protein sequence ID" value="CDF35411.1"/>
    <property type="molecule type" value="Genomic_DNA"/>
</dbReference>
<feature type="region of interest" description="Disordered" evidence="1">
    <location>
        <begin position="79"/>
        <end position="105"/>
    </location>
</feature>
<reference evidence="3" key="1">
    <citation type="journal article" date="2013" name="Proc. Natl. Acad. Sci. U.S.A.">
        <title>Genome structure and metabolic features in the red seaweed Chondrus crispus shed light on evolution of the Archaeplastida.</title>
        <authorList>
            <person name="Collen J."/>
            <person name="Porcel B."/>
            <person name="Carre W."/>
            <person name="Ball S.G."/>
            <person name="Chaparro C."/>
            <person name="Tonon T."/>
            <person name="Barbeyron T."/>
            <person name="Michel G."/>
            <person name="Noel B."/>
            <person name="Valentin K."/>
            <person name="Elias M."/>
            <person name="Artiguenave F."/>
            <person name="Arun A."/>
            <person name="Aury J.M."/>
            <person name="Barbosa-Neto J.F."/>
            <person name="Bothwell J.H."/>
            <person name="Bouget F.Y."/>
            <person name="Brillet L."/>
            <person name="Cabello-Hurtado F."/>
            <person name="Capella-Gutierrez S."/>
            <person name="Charrier B."/>
            <person name="Cladiere L."/>
            <person name="Cock J.M."/>
            <person name="Coelho S.M."/>
            <person name="Colleoni C."/>
            <person name="Czjzek M."/>
            <person name="Da Silva C."/>
            <person name="Delage L."/>
            <person name="Denoeud F."/>
            <person name="Deschamps P."/>
            <person name="Dittami S.M."/>
            <person name="Gabaldon T."/>
            <person name="Gachon C.M."/>
            <person name="Groisillier A."/>
            <person name="Herve C."/>
            <person name="Jabbari K."/>
            <person name="Katinka M."/>
            <person name="Kloareg B."/>
            <person name="Kowalczyk N."/>
            <person name="Labadie K."/>
            <person name="Leblanc C."/>
            <person name="Lopez P.J."/>
            <person name="McLachlan D.H."/>
            <person name="Meslet-Cladiere L."/>
            <person name="Moustafa A."/>
            <person name="Nehr Z."/>
            <person name="Nyvall Collen P."/>
            <person name="Panaud O."/>
            <person name="Partensky F."/>
            <person name="Poulain J."/>
            <person name="Rensing S.A."/>
            <person name="Rousvoal S."/>
            <person name="Samson G."/>
            <person name="Symeonidi A."/>
            <person name="Weissenbach J."/>
            <person name="Zambounis A."/>
            <person name="Wincker P."/>
            <person name="Boyen C."/>
        </authorList>
    </citation>
    <scope>NUCLEOTIDE SEQUENCE [LARGE SCALE GENOMIC DNA]</scope>
    <source>
        <strain evidence="3">cv. Stackhouse</strain>
    </source>
</reference>
<name>R7QD90_CHOCR</name>
<evidence type="ECO:0000313" key="3">
    <source>
        <dbReference type="Proteomes" id="UP000012073"/>
    </source>
</evidence>
<dbReference type="AlphaFoldDB" id="R7QD90"/>
<dbReference type="GeneID" id="17322932"/>
<evidence type="ECO:0000256" key="1">
    <source>
        <dbReference type="SAM" id="MobiDB-lite"/>
    </source>
</evidence>
<dbReference type="KEGG" id="ccp:CHC_T00003459001"/>
<sequence>MDWEGVNTREKFSQFEHRCTTMTMPLVFPYRAPRAPAEGLSVDQSNHVLFVDAFLQHEATRLEGIKQAQAWVEMATKSREMGEDKMLSKEDIEARRKSVETLLPH</sequence>
<feature type="compositionally biased region" description="Basic and acidic residues" evidence="1">
    <location>
        <begin position="79"/>
        <end position="99"/>
    </location>
</feature>
<protein>
    <submittedName>
        <fullName evidence="2">Uncharacterized protein</fullName>
    </submittedName>
</protein>